<feature type="compositionally biased region" description="Gly residues" evidence="1">
    <location>
        <begin position="556"/>
        <end position="566"/>
    </location>
</feature>
<feature type="compositionally biased region" description="Pro residues" evidence="1">
    <location>
        <begin position="364"/>
        <end position="373"/>
    </location>
</feature>
<proteinExistence type="predicted"/>
<feature type="compositionally biased region" description="Low complexity" evidence="1">
    <location>
        <begin position="377"/>
        <end position="391"/>
    </location>
</feature>
<keyword evidence="2" id="KW-0812">Transmembrane</keyword>
<dbReference type="PANTHER" id="PTHR42088:SF1">
    <property type="entry name" value="YALI0F10131P"/>
    <property type="match status" value="1"/>
</dbReference>
<keyword evidence="2" id="KW-0472">Membrane</keyword>
<accession>A0A6A6PC95</accession>
<feature type="region of interest" description="Disordered" evidence="1">
    <location>
        <begin position="1"/>
        <end position="22"/>
    </location>
</feature>
<sequence>MDGHHHHMHHTYHKRRPAPVPIRDRALDRPLLPVDNADFPSLVKREDSSSTTAASSSSSSKSCEDGSNSELCEKPTDSATLPIVLAAVIPIVVAIAVLIFIHQRHVKKQRLEDANDKHKSLDFGLADPSAPGGGKKKGGKALPEMIVTDIEKPRRGRGMSLDINSPYLLPAGLQGSRESIHSLSRSHHDDHDPYRPVTFIKDDASLKSLPRSRYDGASTYTGSSNGTDRVNASLTRNAQRMSTSLPSRGDSMSPQGTKPTIQIPEPSHPPGPPLSPKESSRLLAPTAAPPGLSPPQQDAARDSYFDKNADNMRASNNYLGQFIHSREPSADLLAGSQSSAAASQPREPTLPQVDIPPAVAELPPASPPQPHPPRLQSMAASTHHATASMLSDTSDYGDGFKVTPPSPPRGNSTQLEQTGRQSLDAPMAVSAEDNRASGALGVVDSYRDSGSPGTGNNRLSMSMRPLPYDDPADNAEQRANRIRSFYKEYFDDSRPDPSGGYYQAGNGPGTYANEYMDGTIFDPDTGSFVVARAPYAEPVTRRAMTPPPRAPPRFRGPGGGSGGPRGPGRRGHASSASSSGASRFLPPRGQSAMSGRQAMAAGRPRGPPQPPPQPLTSLPTPHMLKEDAMVFSPIDFAPPASFRDRQAGRRPDSPLGVARPYSPVVAPHLPLASSFDELSAVPSPHHLRKSGTFTALDFAPPPRFRNVDSGSDAASIRSSGSGMSATQHRALRAGAYRVSRIPKEVVSTKDDLMSQLKPTWDQRGPAHSLL</sequence>
<evidence type="ECO:0000256" key="1">
    <source>
        <dbReference type="SAM" id="MobiDB-lite"/>
    </source>
</evidence>
<dbReference type="AlphaFoldDB" id="A0A6A6PC95"/>
<dbReference type="OrthoDB" id="5417135at2759"/>
<keyword evidence="2" id="KW-1133">Transmembrane helix</keyword>
<feature type="compositionally biased region" description="Low complexity" evidence="1">
    <location>
        <begin position="573"/>
        <end position="583"/>
    </location>
</feature>
<feature type="compositionally biased region" description="Low complexity" evidence="1">
    <location>
        <begin position="595"/>
        <end position="604"/>
    </location>
</feature>
<dbReference type="Proteomes" id="UP000799766">
    <property type="component" value="Unassembled WGS sequence"/>
</dbReference>
<evidence type="ECO:0000313" key="3">
    <source>
        <dbReference type="EMBL" id="KAF2461576.1"/>
    </source>
</evidence>
<reference evidence="3" key="1">
    <citation type="journal article" date="2020" name="Stud. Mycol.">
        <title>101 Dothideomycetes genomes: a test case for predicting lifestyles and emergence of pathogens.</title>
        <authorList>
            <person name="Haridas S."/>
            <person name="Albert R."/>
            <person name="Binder M."/>
            <person name="Bloem J."/>
            <person name="Labutti K."/>
            <person name="Salamov A."/>
            <person name="Andreopoulos B."/>
            <person name="Baker S."/>
            <person name="Barry K."/>
            <person name="Bills G."/>
            <person name="Bluhm B."/>
            <person name="Cannon C."/>
            <person name="Castanera R."/>
            <person name="Culley D."/>
            <person name="Daum C."/>
            <person name="Ezra D."/>
            <person name="Gonzalez J."/>
            <person name="Henrissat B."/>
            <person name="Kuo A."/>
            <person name="Liang C."/>
            <person name="Lipzen A."/>
            <person name="Lutzoni F."/>
            <person name="Magnuson J."/>
            <person name="Mondo S."/>
            <person name="Nolan M."/>
            <person name="Ohm R."/>
            <person name="Pangilinan J."/>
            <person name="Park H.-J."/>
            <person name="Ramirez L."/>
            <person name="Alfaro M."/>
            <person name="Sun H."/>
            <person name="Tritt A."/>
            <person name="Yoshinaga Y."/>
            <person name="Zwiers L.-H."/>
            <person name="Turgeon B."/>
            <person name="Goodwin S."/>
            <person name="Spatafora J."/>
            <person name="Crous P."/>
            <person name="Grigoriev I."/>
        </authorList>
    </citation>
    <scope>NUCLEOTIDE SEQUENCE</scope>
    <source>
        <strain evidence="3">ATCC 16933</strain>
    </source>
</reference>
<evidence type="ECO:0000256" key="2">
    <source>
        <dbReference type="SAM" id="Phobius"/>
    </source>
</evidence>
<feature type="compositionally biased region" description="Basic and acidic residues" evidence="1">
    <location>
        <begin position="186"/>
        <end position="205"/>
    </location>
</feature>
<feature type="region of interest" description="Disordered" evidence="1">
    <location>
        <begin position="332"/>
        <end position="509"/>
    </location>
</feature>
<feature type="compositionally biased region" description="Basic and acidic residues" evidence="1">
    <location>
        <begin position="475"/>
        <end position="495"/>
    </location>
</feature>
<dbReference type="EMBL" id="MU001671">
    <property type="protein sequence ID" value="KAF2461576.1"/>
    <property type="molecule type" value="Genomic_DNA"/>
</dbReference>
<feature type="compositionally biased region" description="Basic residues" evidence="1">
    <location>
        <begin position="1"/>
        <end position="17"/>
    </location>
</feature>
<feature type="region of interest" description="Disordered" evidence="1">
    <location>
        <begin position="42"/>
        <end position="72"/>
    </location>
</feature>
<dbReference type="PANTHER" id="PTHR42088">
    <property type="entry name" value="YALI0F10131P"/>
    <property type="match status" value="1"/>
</dbReference>
<feature type="region of interest" description="Disordered" evidence="1">
    <location>
        <begin position="179"/>
        <end position="301"/>
    </location>
</feature>
<organism evidence="3 4">
    <name type="scientific">Lineolata rhizophorae</name>
    <dbReference type="NCBI Taxonomy" id="578093"/>
    <lineage>
        <taxon>Eukaryota</taxon>
        <taxon>Fungi</taxon>
        <taxon>Dikarya</taxon>
        <taxon>Ascomycota</taxon>
        <taxon>Pezizomycotina</taxon>
        <taxon>Dothideomycetes</taxon>
        <taxon>Dothideomycetes incertae sedis</taxon>
        <taxon>Lineolatales</taxon>
        <taxon>Lineolataceae</taxon>
        <taxon>Lineolata</taxon>
    </lineage>
</organism>
<keyword evidence="4" id="KW-1185">Reference proteome</keyword>
<feature type="compositionally biased region" description="Low complexity" evidence="1">
    <location>
        <begin position="332"/>
        <end position="344"/>
    </location>
</feature>
<feature type="compositionally biased region" description="Polar residues" evidence="1">
    <location>
        <begin position="218"/>
        <end position="260"/>
    </location>
</feature>
<protein>
    <submittedName>
        <fullName evidence="3">Uncharacterized protein</fullName>
    </submittedName>
</protein>
<feature type="compositionally biased region" description="Pro residues" evidence="1">
    <location>
        <begin position="266"/>
        <end position="275"/>
    </location>
</feature>
<gene>
    <name evidence="3" type="ORF">BDY21DRAFT_368759</name>
</gene>
<feature type="compositionally biased region" description="Polar residues" evidence="1">
    <location>
        <begin position="409"/>
        <end position="421"/>
    </location>
</feature>
<feature type="compositionally biased region" description="Pro residues" evidence="1">
    <location>
        <begin position="605"/>
        <end position="614"/>
    </location>
</feature>
<evidence type="ECO:0000313" key="4">
    <source>
        <dbReference type="Proteomes" id="UP000799766"/>
    </source>
</evidence>
<name>A0A6A6PC95_9PEZI</name>
<feature type="compositionally biased region" description="Low complexity" evidence="1">
    <location>
        <begin position="49"/>
        <end position="61"/>
    </location>
</feature>
<feature type="region of interest" description="Disordered" evidence="1">
    <location>
        <begin position="536"/>
        <end position="620"/>
    </location>
</feature>
<feature type="transmembrane region" description="Helical" evidence="2">
    <location>
        <begin position="79"/>
        <end position="101"/>
    </location>
</feature>